<keyword evidence="9 16" id="KW-0521">NADP</keyword>
<evidence type="ECO:0000256" key="6">
    <source>
        <dbReference type="ARBA" id="ARBA00022618"/>
    </source>
</evidence>
<dbReference type="GO" id="GO:0071949">
    <property type="term" value="F:FAD binding"/>
    <property type="evidence" value="ECO:0007669"/>
    <property type="project" value="InterPro"/>
</dbReference>
<evidence type="ECO:0000256" key="15">
    <source>
        <dbReference type="ARBA" id="ARBA00048914"/>
    </source>
</evidence>
<dbReference type="InterPro" id="IPR016167">
    <property type="entry name" value="FAD-bd_PCMH_sub1"/>
</dbReference>
<dbReference type="SUPFAM" id="SSF56176">
    <property type="entry name" value="FAD-binding/transporter-associated domain-like"/>
    <property type="match status" value="1"/>
</dbReference>
<evidence type="ECO:0000256" key="2">
    <source>
        <dbReference type="ARBA" id="ARBA00003921"/>
    </source>
</evidence>
<dbReference type="PROSITE" id="PS51387">
    <property type="entry name" value="FAD_PCMH"/>
    <property type="match status" value="1"/>
</dbReference>
<dbReference type="EC" id="1.3.1.98" evidence="16"/>
<dbReference type="InterPro" id="IPR011601">
    <property type="entry name" value="MurB_C"/>
</dbReference>
<accession>A0A2H0BUE2</accession>
<dbReference type="Pfam" id="PF02873">
    <property type="entry name" value="MurB_C"/>
    <property type="match status" value="1"/>
</dbReference>
<dbReference type="NCBIfam" id="TIGR00179">
    <property type="entry name" value="murB"/>
    <property type="match status" value="1"/>
</dbReference>
<dbReference type="InterPro" id="IPR016169">
    <property type="entry name" value="FAD-bd_PCMH_sub2"/>
</dbReference>
<dbReference type="EMBL" id="PCSZ01000048">
    <property type="protein sequence ID" value="PIP60608.1"/>
    <property type="molecule type" value="Genomic_DNA"/>
</dbReference>
<evidence type="ECO:0000313" key="19">
    <source>
        <dbReference type="Proteomes" id="UP000231581"/>
    </source>
</evidence>
<name>A0A2H0BUE2_9BACT</name>
<keyword evidence="10 16" id="KW-0133">Cell shape</keyword>
<keyword evidence="8 16" id="KW-0274">FAD</keyword>
<dbReference type="InterPro" id="IPR003170">
    <property type="entry name" value="MurB"/>
</dbReference>
<keyword evidence="12 16" id="KW-0560">Oxidoreductase</keyword>
<evidence type="ECO:0000256" key="10">
    <source>
        <dbReference type="ARBA" id="ARBA00022960"/>
    </source>
</evidence>
<comment type="subcellular location">
    <subcellularLocation>
        <location evidence="3 16">Cytoplasm</location>
    </subcellularLocation>
</comment>
<evidence type="ECO:0000256" key="13">
    <source>
        <dbReference type="ARBA" id="ARBA00023306"/>
    </source>
</evidence>
<keyword evidence="5 16" id="KW-0963">Cytoplasm</keyword>
<comment type="function">
    <text evidence="2 16">Cell wall formation.</text>
</comment>
<dbReference type="Pfam" id="PF01565">
    <property type="entry name" value="FAD_binding_4"/>
    <property type="match status" value="1"/>
</dbReference>
<feature type="active site" description="Proton donor" evidence="16">
    <location>
        <position position="227"/>
    </location>
</feature>
<dbReference type="GO" id="GO:0005829">
    <property type="term" value="C:cytosol"/>
    <property type="evidence" value="ECO:0007669"/>
    <property type="project" value="TreeGrafter"/>
</dbReference>
<evidence type="ECO:0000256" key="4">
    <source>
        <dbReference type="ARBA" id="ARBA00004752"/>
    </source>
</evidence>
<dbReference type="PANTHER" id="PTHR21071">
    <property type="entry name" value="UDP-N-ACETYLENOLPYRUVOYLGLUCOSAMINE REDUCTASE"/>
    <property type="match status" value="1"/>
</dbReference>
<reference evidence="18 19" key="1">
    <citation type="submission" date="2017-09" db="EMBL/GenBank/DDBJ databases">
        <title>Depth-based differentiation of microbial function through sediment-hosted aquifers and enrichment of novel symbionts in the deep terrestrial subsurface.</title>
        <authorList>
            <person name="Probst A.J."/>
            <person name="Ladd B."/>
            <person name="Jarett J.K."/>
            <person name="Geller-Mcgrath D.E."/>
            <person name="Sieber C.M."/>
            <person name="Emerson J.B."/>
            <person name="Anantharaman K."/>
            <person name="Thomas B.C."/>
            <person name="Malmstrom R."/>
            <person name="Stieglmeier M."/>
            <person name="Klingl A."/>
            <person name="Woyke T."/>
            <person name="Ryan C.M."/>
            <person name="Banfield J.F."/>
        </authorList>
    </citation>
    <scope>NUCLEOTIDE SEQUENCE [LARGE SCALE GENOMIC DNA]</scope>
    <source>
        <strain evidence="18">CG22_combo_CG10-13_8_21_14_all_47_17</strain>
    </source>
</reference>
<keyword evidence="6 16" id="KW-0132">Cell division</keyword>
<keyword evidence="14 16" id="KW-0961">Cell wall biogenesis/degradation</keyword>
<evidence type="ECO:0000256" key="5">
    <source>
        <dbReference type="ARBA" id="ARBA00022490"/>
    </source>
</evidence>
<dbReference type="InterPro" id="IPR006094">
    <property type="entry name" value="Oxid_FAD_bind_N"/>
</dbReference>
<dbReference type="PANTHER" id="PTHR21071:SF4">
    <property type="entry name" value="UDP-N-ACETYLENOLPYRUVOYLGLUCOSAMINE REDUCTASE"/>
    <property type="match status" value="1"/>
</dbReference>
<keyword evidence="13 16" id="KW-0131">Cell cycle</keyword>
<comment type="cofactor">
    <cofactor evidence="1 16">
        <name>FAD</name>
        <dbReference type="ChEBI" id="CHEBI:57692"/>
    </cofactor>
</comment>
<comment type="catalytic activity">
    <reaction evidence="15 16">
        <text>UDP-N-acetyl-alpha-D-muramate + NADP(+) = UDP-N-acetyl-3-O-(1-carboxyvinyl)-alpha-D-glucosamine + NADPH + H(+)</text>
        <dbReference type="Rhea" id="RHEA:12248"/>
        <dbReference type="ChEBI" id="CHEBI:15378"/>
        <dbReference type="ChEBI" id="CHEBI:57783"/>
        <dbReference type="ChEBI" id="CHEBI:58349"/>
        <dbReference type="ChEBI" id="CHEBI:68483"/>
        <dbReference type="ChEBI" id="CHEBI:70757"/>
        <dbReference type="EC" id="1.3.1.98"/>
    </reaction>
</comment>
<proteinExistence type="inferred from homology"/>
<dbReference type="Gene3D" id="3.30.465.10">
    <property type="match status" value="1"/>
</dbReference>
<evidence type="ECO:0000256" key="7">
    <source>
        <dbReference type="ARBA" id="ARBA00022630"/>
    </source>
</evidence>
<dbReference type="UniPathway" id="UPA00219"/>
<organism evidence="18 19">
    <name type="scientific">Candidatus Uhrbacteria bacterium CG22_combo_CG10-13_8_21_14_all_47_17</name>
    <dbReference type="NCBI Taxonomy" id="1975041"/>
    <lineage>
        <taxon>Bacteria</taxon>
        <taxon>Candidatus Uhriibacteriota</taxon>
    </lineage>
</organism>
<evidence type="ECO:0000256" key="9">
    <source>
        <dbReference type="ARBA" id="ARBA00022857"/>
    </source>
</evidence>
<dbReference type="InterPro" id="IPR036635">
    <property type="entry name" value="MurB_C_sf"/>
</dbReference>
<evidence type="ECO:0000256" key="1">
    <source>
        <dbReference type="ARBA" id="ARBA00001974"/>
    </source>
</evidence>
<feature type="active site" evidence="16">
    <location>
        <position position="321"/>
    </location>
</feature>
<dbReference type="HAMAP" id="MF_00037">
    <property type="entry name" value="MurB"/>
    <property type="match status" value="1"/>
</dbReference>
<dbReference type="GO" id="GO:0071555">
    <property type="term" value="P:cell wall organization"/>
    <property type="evidence" value="ECO:0007669"/>
    <property type="project" value="UniProtKB-KW"/>
</dbReference>
<dbReference type="Gene3D" id="3.90.78.10">
    <property type="entry name" value="UDP-N-acetylenolpyruvoylglucosamine reductase, C-terminal domain"/>
    <property type="match status" value="1"/>
</dbReference>
<dbReference type="GO" id="GO:0008762">
    <property type="term" value="F:UDP-N-acetylmuramate dehydrogenase activity"/>
    <property type="evidence" value="ECO:0007669"/>
    <property type="project" value="UniProtKB-UniRule"/>
</dbReference>
<evidence type="ECO:0000256" key="3">
    <source>
        <dbReference type="ARBA" id="ARBA00004496"/>
    </source>
</evidence>
<comment type="similarity">
    <text evidence="16">Belongs to the MurB family.</text>
</comment>
<evidence type="ECO:0000256" key="14">
    <source>
        <dbReference type="ARBA" id="ARBA00023316"/>
    </source>
</evidence>
<evidence type="ECO:0000256" key="12">
    <source>
        <dbReference type="ARBA" id="ARBA00023002"/>
    </source>
</evidence>
<gene>
    <name evidence="16" type="primary">murB</name>
    <name evidence="18" type="ORF">COX00_02320</name>
</gene>
<dbReference type="GO" id="GO:0051301">
    <property type="term" value="P:cell division"/>
    <property type="evidence" value="ECO:0007669"/>
    <property type="project" value="UniProtKB-KW"/>
</dbReference>
<feature type="domain" description="FAD-binding PCMH-type" evidence="17">
    <location>
        <begin position="33"/>
        <end position="199"/>
    </location>
</feature>
<evidence type="ECO:0000313" key="18">
    <source>
        <dbReference type="EMBL" id="PIP60608.1"/>
    </source>
</evidence>
<keyword evidence="7 16" id="KW-0285">Flavoprotein</keyword>
<evidence type="ECO:0000256" key="11">
    <source>
        <dbReference type="ARBA" id="ARBA00022984"/>
    </source>
</evidence>
<protein>
    <recommendedName>
        <fullName evidence="16">UDP-N-acetylenolpyruvoylglucosamine reductase</fullName>
        <ecNumber evidence="16">1.3.1.98</ecNumber>
    </recommendedName>
    <alternativeName>
        <fullName evidence="16">UDP-N-acetylmuramate dehydrogenase</fullName>
    </alternativeName>
</protein>
<dbReference type="Gene3D" id="3.30.43.10">
    <property type="entry name" value="Uridine Diphospho-n-acetylenolpyruvylglucosamine Reductase, domain 2"/>
    <property type="match status" value="1"/>
</dbReference>
<evidence type="ECO:0000256" key="16">
    <source>
        <dbReference type="HAMAP-Rule" id="MF_00037"/>
    </source>
</evidence>
<dbReference type="SUPFAM" id="SSF56194">
    <property type="entry name" value="Uridine diphospho-N-Acetylenolpyruvylglucosamine reductase, MurB, C-terminal domain"/>
    <property type="match status" value="1"/>
</dbReference>
<evidence type="ECO:0000259" key="17">
    <source>
        <dbReference type="PROSITE" id="PS51387"/>
    </source>
</evidence>
<sequence length="327" mass="34870">MTPLTQEQITAYKAKMPATVEQEPMAKHTSFRVGGSARLYVVVHSSSTLLEAVEAALAVGIPFYLYGGGSNLLVSDDGFEGVIIQTAHRGIEVKDTNVSAEAGAITAMVARTSVEAGLTGFEWAIGVPGTIGGALYGNAGCYGGEMKDAVESVDAFNLETKEHVRLTNADCQFGYRNSLFKNKPYLILGCQLALKVSPDAAASKARLEEIMGKRKDSQPLGQSSAGCVFKNVEFSDPKELEILSRSVEVPEAMKASGKISAGWLIDQAGLLGKTIGEVSVSKKHGNFFVNAGQARAQDILALISLVKMKVRDDLGIELQEEVQYVGF</sequence>
<dbReference type="AlphaFoldDB" id="A0A2H0BUE2"/>
<dbReference type="GO" id="GO:0009252">
    <property type="term" value="P:peptidoglycan biosynthetic process"/>
    <property type="evidence" value="ECO:0007669"/>
    <property type="project" value="UniProtKB-UniRule"/>
</dbReference>
<dbReference type="GO" id="GO:0008360">
    <property type="term" value="P:regulation of cell shape"/>
    <property type="evidence" value="ECO:0007669"/>
    <property type="project" value="UniProtKB-KW"/>
</dbReference>
<dbReference type="Proteomes" id="UP000231581">
    <property type="component" value="Unassembled WGS sequence"/>
</dbReference>
<dbReference type="NCBIfam" id="NF010480">
    <property type="entry name" value="PRK13905.1"/>
    <property type="match status" value="1"/>
</dbReference>
<evidence type="ECO:0000256" key="8">
    <source>
        <dbReference type="ARBA" id="ARBA00022827"/>
    </source>
</evidence>
<comment type="pathway">
    <text evidence="4 16">Cell wall biogenesis; peptidoglycan biosynthesis.</text>
</comment>
<dbReference type="InterPro" id="IPR036318">
    <property type="entry name" value="FAD-bd_PCMH-like_sf"/>
</dbReference>
<dbReference type="InterPro" id="IPR016166">
    <property type="entry name" value="FAD-bd_PCMH"/>
</dbReference>
<keyword evidence="11 16" id="KW-0573">Peptidoglycan synthesis</keyword>
<comment type="caution">
    <text evidence="18">The sequence shown here is derived from an EMBL/GenBank/DDBJ whole genome shotgun (WGS) entry which is preliminary data.</text>
</comment>
<feature type="active site" evidence="16">
    <location>
        <position position="176"/>
    </location>
</feature>